<dbReference type="InterPro" id="IPR008322">
    <property type="entry name" value="UPF0261"/>
</dbReference>
<dbReference type="EMBL" id="WPHU01000004">
    <property type="protein sequence ID" value="MVA56593.1"/>
    <property type="molecule type" value="Genomic_DNA"/>
</dbReference>
<evidence type="ECO:0000259" key="2">
    <source>
        <dbReference type="Pfam" id="PF23189"/>
    </source>
</evidence>
<dbReference type="PANTHER" id="PTHR31862">
    <property type="entry name" value="UPF0261 DOMAIN PROTEIN (AFU_ORTHOLOGUE AFUA_1G10120)"/>
    <property type="match status" value="1"/>
</dbReference>
<feature type="domain" description="UPF0261" evidence="2">
    <location>
        <begin position="200"/>
        <end position="416"/>
    </location>
</feature>
<accession>A0A368NPA2</accession>
<dbReference type="InterPro" id="IPR051353">
    <property type="entry name" value="Tobamovirus_resist_UPF0261"/>
</dbReference>
<reference evidence="3 6" key="1">
    <citation type="submission" date="2018-08" db="EMBL/GenBank/DDBJ databases">
        <title>Genome sequencing of Agrobacterium vitis strain ICMP 10754.</title>
        <authorList>
            <person name="Visnovsky S.B."/>
            <person name="Pitman A.R."/>
        </authorList>
    </citation>
    <scope>NUCLEOTIDE SEQUENCE [LARGE SCALE GENOMIC DNA]</scope>
    <source>
        <strain evidence="3 6">ICMP 10754</strain>
    </source>
</reference>
<feature type="domain" description="UPF0261" evidence="1">
    <location>
        <begin position="18"/>
        <end position="193"/>
    </location>
</feature>
<dbReference type="InterPro" id="IPR056778">
    <property type="entry name" value="UPF0261_C"/>
</dbReference>
<evidence type="ECO:0000313" key="3">
    <source>
        <dbReference type="EMBL" id="KAA3523441.1"/>
    </source>
</evidence>
<dbReference type="EMBL" id="QUSG01000017">
    <property type="protein sequence ID" value="KAA3523441.1"/>
    <property type="molecule type" value="Genomic_DNA"/>
</dbReference>
<evidence type="ECO:0000313" key="7">
    <source>
        <dbReference type="Proteomes" id="UP000440716"/>
    </source>
</evidence>
<dbReference type="CDD" id="cd15488">
    <property type="entry name" value="Tm-1-like"/>
    <property type="match status" value="1"/>
</dbReference>
<comment type="caution">
    <text evidence="3">The sequence shown here is derived from an EMBL/GenBank/DDBJ whole genome shotgun (WGS) entry which is preliminary data.</text>
</comment>
<dbReference type="NCBIfam" id="NF002676">
    <property type="entry name" value="PRK02399.1-4"/>
    <property type="match status" value="1"/>
</dbReference>
<proteinExistence type="predicted"/>
<dbReference type="RefSeq" id="WP_060720065.1">
    <property type="nucleotide sequence ID" value="NZ_JABFNP010000004.1"/>
</dbReference>
<evidence type="ECO:0000313" key="6">
    <source>
        <dbReference type="Proteomes" id="UP000436911"/>
    </source>
</evidence>
<name>A0A368NPA2_AGRVI</name>
<evidence type="ECO:0000313" key="4">
    <source>
        <dbReference type="EMBL" id="MUZ73847.1"/>
    </source>
</evidence>
<dbReference type="Pfam" id="PF06792">
    <property type="entry name" value="UPF0261"/>
    <property type="match status" value="1"/>
</dbReference>
<gene>
    <name evidence="3" type="ORF">DXT89_21095</name>
    <name evidence="5" type="ORF">GOZ88_10760</name>
    <name evidence="4" type="ORF">GOZ90_14260</name>
</gene>
<dbReference type="GeneID" id="60684017"/>
<dbReference type="Proteomes" id="UP000440716">
    <property type="component" value="Unassembled WGS sequence"/>
</dbReference>
<evidence type="ECO:0000313" key="8">
    <source>
        <dbReference type="Proteomes" id="UP000477951"/>
    </source>
</evidence>
<dbReference type="PANTHER" id="PTHR31862:SF1">
    <property type="entry name" value="UPF0261 DOMAIN PROTEIN (AFU_ORTHOLOGUE AFUA_1G10120)"/>
    <property type="match status" value="1"/>
</dbReference>
<protein>
    <submittedName>
        <fullName evidence="3">UPF0261 family protein</fullName>
    </submittedName>
</protein>
<dbReference type="Proteomes" id="UP000436911">
    <property type="component" value="Unassembled WGS sequence"/>
</dbReference>
<dbReference type="PIRSF" id="PIRSF033271">
    <property type="entry name" value="UCP033271"/>
    <property type="match status" value="1"/>
</dbReference>
<dbReference type="OrthoDB" id="9776369at2"/>
<organism evidence="3 6">
    <name type="scientific">Agrobacterium vitis</name>
    <name type="common">Rhizobium vitis</name>
    <dbReference type="NCBI Taxonomy" id="373"/>
    <lineage>
        <taxon>Bacteria</taxon>
        <taxon>Pseudomonadati</taxon>
        <taxon>Pseudomonadota</taxon>
        <taxon>Alphaproteobacteria</taxon>
        <taxon>Hyphomicrobiales</taxon>
        <taxon>Rhizobiaceae</taxon>
        <taxon>Rhizobium/Agrobacterium group</taxon>
        <taxon>Agrobacterium</taxon>
    </lineage>
</organism>
<reference evidence="7 8" key="2">
    <citation type="submission" date="2019-12" db="EMBL/GenBank/DDBJ databases">
        <title>Whole-genome sequencing of Allorhizobium vitis.</title>
        <authorList>
            <person name="Gan H.M."/>
            <person name="Szegedi E."/>
            <person name="Burr T."/>
            <person name="Savka M.A."/>
        </authorList>
    </citation>
    <scope>NUCLEOTIDE SEQUENCE [LARGE SCALE GENOMIC DNA]</scope>
    <source>
        <strain evidence="5 7">CG415</strain>
        <strain evidence="4 8">CG516</strain>
    </source>
</reference>
<sequence>MSLRASSAIEKNPNSLVPNILVIGTGDTKSAELQFMADIIRTAGGVPVMVDVSVLADPPYQPDYSRHDIAAAAGVSIQDIIDSGDEHSAMALMSEGAVALTRNLCAAGKVDGMIVLGGSMGTDLALDVALAMPLGLPKFVVSTIAYSHLLPPERIAPDLMMILWAGGLYGLNGICRAVLSQACGAVVGAARASVKPAADKPLIGITSLGSSCLKYMKHLRPELEKRGYDVAIFHSTGMGGRAFEAIAAQNGFSAVFDFCVQEVVNHQNGTVVTSGADRLENAGRCGIPQLVAPGAMDMVDLPAWQPVPAALADRPYHAHNRLLGSVTTSHIGRRETAALIGEKLSRSTAPVAFLLPLHGVQAWDEVGEALHDPEGLEAFTQAMRRAIPDSVTLHEVEAHINSPAFSAHALAVFDDWVAQGIIPEGKP</sequence>
<dbReference type="AlphaFoldDB" id="A0A368NPA2"/>
<evidence type="ECO:0000313" key="5">
    <source>
        <dbReference type="EMBL" id="MVA56593.1"/>
    </source>
</evidence>
<dbReference type="EMBL" id="WPHR01000010">
    <property type="protein sequence ID" value="MUZ73847.1"/>
    <property type="molecule type" value="Genomic_DNA"/>
</dbReference>
<dbReference type="InterPro" id="IPR044122">
    <property type="entry name" value="UPF0261_N"/>
</dbReference>
<dbReference type="Pfam" id="PF23189">
    <property type="entry name" value="UPF0261_C"/>
    <property type="match status" value="1"/>
</dbReference>
<evidence type="ECO:0000259" key="1">
    <source>
        <dbReference type="Pfam" id="PF06792"/>
    </source>
</evidence>
<dbReference type="Gene3D" id="3.40.50.12020">
    <property type="entry name" value="Uncharacterised protein family UPF0261, NN domain"/>
    <property type="match status" value="1"/>
</dbReference>
<dbReference type="Gene3D" id="3.40.50.12030">
    <property type="entry name" value="Uncharacterised protein family UPF0261, NC domain"/>
    <property type="match status" value="1"/>
</dbReference>
<dbReference type="Proteomes" id="UP000477951">
    <property type="component" value="Unassembled WGS sequence"/>
</dbReference>